<name>R7SDU4_CONPW</name>
<dbReference type="PRINTS" id="PR00318">
    <property type="entry name" value="GPROTEINA"/>
</dbReference>
<dbReference type="InterPro" id="IPR001019">
    <property type="entry name" value="Gprotein_alpha_su"/>
</dbReference>
<dbReference type="PROSITE" id="PS51882">
    <property type="entry name" value="G_ALPHA"/>
    <property type="match status" value="1"/>
</dbReference>
<feature type="region of interest" description="Disordered" evidence="7">
    <location>
        <begin position="1"/>
        <end position="40"/>
    </location>
</feature>
<dbReference type="RefSeq" id="XP_007775360.1">
    <property type="nucleotide sequence ID" value="XM_007777170.1"/>
</dbReference>
<protein>
    <submittedName>
        <fullName evidence="8">G-alpha-domain-containing protein</fullName>
    </submittedName>
</protein>
<evidence type="ECO:0000256" key="5">
    <source>
        <dbReference type="PIRSR" id="PIRSR601019-1"/>
    </source>
</evidence>
<dbReference type="PANTHER" id="PTHR10218:SF360">
    <property type="entry name" value="GUANINE NUCLEOTIDE-BINDING PROTEIN SUBUNIT ALPHA HOMOLOG"/>
    <property type="match status" value="1"/>
</dbReference>
<dbReference type="SUPFAM" id="SSF47895">
    <property type="entry name" value="Transducin (alpha subunit), insertion domain"/>
    <property type="match status" value="1"/>
</dbReference>
<organism evidence="8 9">
    <name type="scientific">Coniophora puteana (strain RWD-64-598)</name>
    <name type="common">Brown rot fungus</name>
    <dbReference type="NCBI Taxonomy" id="741705"/>
    <lineage>
        <taxon>Eukaryota</taxon>
        <taxon>Fungi</taxon>
        <taxon>Dikarya</taxon>
        <taxon>Basidiomycota</taxon>
        <taxon>Agaricomycotina</taxon>
        <taxon>Agaricomycetes</taxon>
        <taxon>Agaricomycetidae</taxon>
        <taxon>Boletales</taxon>
        <taxon>Coniophorineae</taxon>
        <taxon>Coniophoraceae</taxon>
        <taxon>Coniophora</taxon>
    </lineage>
</organism>
<dbReference type="Gene3D" id="3.40.50.300">
    <property type="entry name" value="P-loop containing nucleotide triphosphate hydrolases"/>
    <property type="match status" value="2"/>
</dbReference>
<keyword evidence="2 5" id="KW-0547">Nucleotide-binding</keyword>
<evidence type="ECO:0000256" key="2">
    <source>
        <dbReference type="ARBA" id="ARBA00022741"/>
    </source>
</evidence>
<dbReference type="GeneID" id="19199003"/>
<feature type="binding site" evidence="6">
    <location>
        <position position="327"/>
    </location>
    <ligand>
        <name>Mg(2+)</name>
        <dbReference type="ChEBI" id="CHEBI:18420"/>
    </ligand>
</feature>
<gene>
    <name evidence="8" type="ORF">CONPUDRAFT_113337</name>
</gene>
<reference evidence="9" key="1">
    <citation type="journal article" date="2012" name="Science">
        <title>The Paleozoic origin of enzymatic lignin decomposition reconstructed from 31 fungal genomes.</title>
        <authorList>
            <person name="Floudas D."/>
            <person name="Binder M."/>
            <person name="Riley R."/>
            <person name="Barry K."/>
            <person name="Blanchette R.A."/>
            <person name="Henrissat B."/>
            <person name="Martinez A.T."/>
            <person name="Otillar R."/>
            <person name="Spatafora J.W."/>
            <person name="Yadav J.S."/>
            <person name="Aerts A."/>
            <person name="Benoit I."/>
            <person name="Boyd A."/>
            <person name="Carlson A."/>
            <person name="Copeland A."/>
            <person name="Coutinho P.M."/>
            <person name="de Vries R.P."/>
            <person name="Ferreira P."/>
            <person name="Findley K."/>
            <person name="Foster B."/>
            <person name="Gaskell J."/>
            <person name="Glotzer D."/>
            <person name="Gorecki P."/>
            <person name="Heitman J."/>
            <person name="Hesse C."/>
            <person name="Hori C."/>
            <person name="Igarashi K."/>
            <person name="Jurgens J.A."/>
            <person name="Kallen N."/>
            <person name="Kersten P."/>
            <person name="Kohler A."/>
            <person name="Kuees U."/>
            <person name="Kumar T.K.A."/>
            <person name="Kuo A."/>
            <person name="LaButti K."/>
            <person name="Larrondo L.F."/>
            <person name="Lindquist E."/>
            <person name="Ling A."/>
            <person name="Lombard V."/>
            <person name="Lucas S."/>
            <person name="Lundell T."/>
            <person name="Martin R."/>
            <person name="McLaughlin D.J."/>
            <person name="Morgenstern I."/>
            <person name="Morin E."/>
            <person name="Murat C."/>
            <person name="Nagy L.G."/>
            <person name="Nolan M."/>
            <person name="Ohm R.A."/>
            <person name="Patyshakuliyeva A."/>
            <person name="Rokas A."/>
            <person name="Ruiz-Duenas F.J."/>
            <person name="Sabat G."/>
            <person name="Salamov A."/>
            <person name="Samejima M."/>
            <person name="Schmutz J."/>
            <person name="Slot J.C."/>
            <person name="St John F."/>
            <person name="Stenlid J."/>
            <person name="Sun H."/>
            <person name="Sun S."/>
            <person name="Syed K."/>
            <person name="Tsang A."/>
            <person name="Wiebenga A."/>
            <person name="Young D."/>
            <person name="Pisabarro A."/>
            <person name="Eastwood D.C."/>
            <person name="Martin F."/>
            <person name="Cullen D."/>
            <person name="Grigoriev I.V."/>
            <person name="Hibbett D.S."/>
        </authorList>
    </citation>
    <scope>NUCLEOTIDE SEQUENCE [LARGE SCALE GENOMIC DNA]</scope>
    <source>
        <strain evidence="9">RWD-64-598 SS2</strain>
    </source>
</reference>
<dbReference type="OMA" id="DMVVREH"/>
<evidence type="ECO:0000256" key="3">
    <source>
        <dbReference type="ARBA" id="ARBA00023134"/>
    </source>
</evidence>
<evidence type="ECO:0000256" key="4">
    <source>
        <dbReference type="ARBA" id="ARBA00023224"/>
    </source>
</evidence>
<feature type="binding site" evidence="5">
    <location>
        <begin position="422"/>
        <end position="425"/>
    </location>
    <ligand>
        <name>GTP</name>
        <dbReference type="ChEBI" id="CHEBI:37565"/>
    </ligand>
</feature>
<dbReference type="AlphaFoldDB" id="R7SDU4"/>
<evidence type="ECO:0000256" key="7">
    <source>
        <dbReference type="SAM" id="MobiDB-lite"/>
    </source>
</evidence>
<keyword evidence="6" id="KW-0460">Magnesium</keyword>
<accession>R7SDU4</accession>
<proteinExistence type="predicted"/>
<sequence>MPNMNYKPSGDFDPLEEAIRPPLDETERERSQRVAQEAEAKRISNAIDESLRLERQDRKKRRVVRLLLLGQSESGKSTTLRHFQRLYTPNAFREERVLWRSVIQLNIVRSVHTMIDALSGVRRQHIDSGGEESEDGLTTLNNGAAGHSGLSQELEFLKMRLTPLRHIEQLLIAKLVPPGEDEALALPPPPGISPSASSTYGHRSQRSRSDERAFRGQEVFVRPGTRWKGSVNRGGMGNGQQHDEEDDGRPSSEGDAPETRDEAQEVLAACCQDITTLWNDRFVREVLKRRKIRLEEFPGFFLNDIERVTALKYIPSDDDVLRARLKTVGVSEYRFEMEAAAGRESGTEWRIIDVGGSRSQRATWIPFFDDVDAIIFLAPISGFDQVLAEDRSVNRLEDSVLLWKSICANKLLANVELVLFLNKCDIMEAKLRSGVRLSKYVRSYGERANDLESASKYFRSKFSAIHREYSPLPRKFYGFCTSVTDTSTTAGILASVRDMVVRRHLKQSRLL</sequence>
<dbReference type="Proteomes" id="UP000053558">
    <property type="component" value="Unassembled WGS sequence"/>
</dbReference>
<evidence type="ECO:0000256" key="6">
    <source>
        <dbReference type="PIRSR" id="PIRSR601019-2"/>
    </source>
</evidence>
<dbReference type="GO" id="GO:0001664">
    <property type="term" value="F:G protein-coupled receptor binding"/>
    <property type="evidence" value="ECO:0007669"/>
    <property type="project" value="TreeGrafter"/>
</dbReference>
<feature type="compositionally biased region" description="Basic and acidic residues" evidence="7">
    <location>
        <begin position="248"/>
        <end position="263"/>
    </location>
</feature>
<dbReference type="GO" id="GO:0005737">
    <property type="term" value="C:cytoplasm"/>
    <property type="evidence" value="ECO:0007669"/>
    <property type="project" value="TreeGrafter"/>
</dbReference>
<dbReference type="PANTHER" id="PTHR10218">
    <property type="entry name" value="GTP-BINDING PROTEIN ALPHA SUBUNIT"/>
    <property type="match status" value="1"/>
</dbReference>
<keyword evidence="4" id="KW-0807">Transducer</keyword>
<dbReference type="GO" id="GO:0046872">
    <property type="term" value="F:metal ion binding"/>
    <property type="evidence" value="ECO:0007669"/>
    <property type="project" value="UniProtKB-KW"/>
</dbReference>
<dbReference type="KEGG" id="cput:CONPUDRAFT_113337"/>
<feature type="binding site" evidence="5">
    <location>
        <begin position="321"/>
        <end position="327"/>
    </location>
    <ligand>
        <name>GTP</name>
        <dbReference type="ChEBI" id="CHEBI:37565"/>
    </ligand>
</feature>
<keyword evidence="1 6" id="KW-0479">Metal-binding</keyword>
<dbReference type="CDD" id="cd00066">
    <property type="entry name" value="G-alpha"/>
    <property type="match status" value="1"/>
</dbReference>
<dbReference type="GO" id="GO:0005834">
    <property type="term" value="C:heterotrimeric G-protein complex"/>
    <property type="evidence" value="ECO:0007669"/>
    <property type="project" value="TreeGrafter"/>
</dbReference>
<evidence type="ECO:0000313" key="8">
    <source>
        <dbReference type="EMBL" id="EIW74338.1"/>
    </source>
</evidence>
<dbReference type="eggNOG" id="KOG0082">
    <property type="taxonomic scope" value="Eukaryota"/>
</dbReference>
<dbReference type="SUPFAM" id="SSF52540">
    <property type="entry name" value="P-loop containing nucleoside triphosphate hydrolases"/>
    <property type="match status" value="1"/>
</dbReference>
<evidence type="ECO:0000313" key="9">
    <source>
        <dbReference type="Proteomes" id="UP000053558"/>
    </source>
</evidence>
<dbReference type="GO" id="GO:0005525">
    <property type="term" value="F:GTP binding"/>
    <property type="evidence" value="ECO:0007669"/>
    <property type="project" value="UniProtKB-KW"/>
</dbReference>
<dbReference type="GO" id="GO:0031683">
    <property type="term" value="F:G-protein beta/gamma-subunit complex binding"/>
    <property type="evidence" value="ECO:0007669"/>
    <property type="project" value="InterPro"/>
</dbReference>
<dbReference type="GO" id="GO:0003924">
    <property type="term" value="F:GTPase activity"/>
    <property type="evidence" value="ECO:0007669"/>
    <property type="project" value="InterPro"/>
</dbReference>
<dbReference type="Pfam" id="PF00503">
    <property type="entry name" value="G-alpha"/>
    <property type="match status" value="1"/>
</dbReference>
<dbReference type="InterPro" id="IPR011025">
    <property type="entry name" value="GproteinA_insert"/>
</dbReference>
<dbReference type="OrthoDB" id="5817230at2759"/>
<dbReference type="SMART" id="SM00275">
    <property type="entry name" value="G_alpha"/>
    <property type="match status" value="1"/>
</dbReference>
<dbReference type="InterPro" id="IPR027417">
    <property type="entry name" value="P-loop_NTPase"/>
</dbReference>
<dbReference type="FunFam" id="3.40.50.300:FF:000692">
    <property type="entry name" value="Guanine nucleotide-binding protein subunit alpha"/>
    <property type="match status" value="1"/>
</dbReference>
<dbReference type="EMBL" id="JH711592">
    <property type="protein sequence ID" value="EIW74338.1"/>
    <property type="molecule type" value="Genomic_DNA"/>
</dbReference>
<feature type="compositionally biased region" description="Basic and acidic residues" evidence="7">
    <location>
        <begin position="17"/>
        <end position="40"/>
    </location>
</feature>
<keyword evidence="3 5" id="KW-0342">GTP-binding</keyword>
<feature type="region of interest" description="Disordered" evidence="7">
    <location>
        <begin position="182"/>
        <end position="263"/>
    </location>
</feature>
<evidence type="ECO:0000256" key="1">
    <source>
        <dbReference type="ARBA" id="ARBA00022723"/>
    </source>
</evidence>
<dbReference type="GO" id="GO:0007188">
    <property type="term" value="P:adenylate cyclase-modulating G protein-coupled receptor signaling pathway"/>
    <property type="evidence" value="ECO:0007669"/>
    <property type="project" value="TreeGrafter"/>
</dbReference>
<keyword evidence="9" id="KW-1185">Reference proteome</keyword>